<evidence type="ECO:0000256" key="2">
    <source>
        <dbReference type="SAM" id="SignalP"/>
    </source>
</evidence>
<feature type="signal peptide" evidence="2">
    <location>
        <begin position="1"/>
        <end position="21"/>
    </location>
</feature>
<dbReference type="AlphaFoldDB" id="A0A164T3F2"/>
<evidence type="ECO:0000313" key="4">
    <source>
        <dbReference type="Proteomes" id="UP000076722"/>
    </source>
</evidence>
<dbReference type="Proteomes" id="UP000076722">
    <property type="component" value="Unassembled WGS sequence"/>
</dbReference>
<reference evidence="3 4" key="1">
    <citation type="journal article" date="2016" name="Mol. Biol. Evol.">
        <title>Comparative Genomics of Early-Diverging Mushroom-Forming Fungi Provides Insights into the Origins of Lignocellulose Decay Capabilities.</title>
        <authorList>
            <person name="Nagy L.G."/>
            <person name="Riley R."/>
            <person name="Tritt A."/>
            <person name="Adam C."/>
            <person name="Daum C."/>
            <person name="Floudas D."/>
            <person name="Sun H."/>
            <person name="Yadav J.S."/>
            <person name="Pangilinan J."/>
            <person name="Larsson K.H."/>
            <person name="Matsuura K."/>
            <person name="Barry K."/>
            <person name="Labutti K."/>
            <person name="Kuo R."/>
            <person name="Ohm R.A."/>
            <person name="Bhattacharya S.S."/>
            <person name="Shirouzu T."/>
            <person name="Yoshinaga Y."/>
            <person name="Martin F.M."/>
            <person name="Grigoriev I.V."/>
            <person name="Hibbett D.S."/>
        </authorList>
    </citation>
    <scope>NUCLEOTIDE SEQUENCE [LARGE SCALE GENOMIC DNA]</scope>
    <source>
        <strain evidence="3 4">HHB9708</strain>
    </source>
</reference>
<keyword evidence="4" id="KW-1185">Reference proteome</keyword>
<dbReference type="EMBL" id="KV419412">
    <property type="protein sequence ID" value="KZS92045.1"/>
    <property type="molecule type" value="Genomic_DNA"/>
</dbReference>
<keyword evidence="1" id="KW-0812">Transmembrane</keyword>
<keyword evidence="1" id="KW-1133">Transmembrane helix</keyword>
<feature type="chain" id="PRO_5007853257" evidence="2">
    <location>
        <begin position="22"/>
        <end position="283"/>
    </location>
</feature>
<evidence type="ECO:0000313" key="3">
    <source>
        <dbReference type="EMBL" id="KZS92045.1"/>
    </source>
</evidence>
<sequence length="283" mass="31002">MSSRFSRNLILTLLFFSLSSNWNTSFSVGANLHASERRDSTRVFDRQPSIPIHQPTATYYPLAQVGSGTETQSLVWLTSVTPSPDAGTTIWSPWPTDGTFSFSFGEVSSHDGAPPNPTITFVEPSVLSTHTPTSVGSKASTLSTKKPLSSTSITFSTKGGEETGILGQCIFLDQTLMVWSLILPSSKFSFDRESIHIPRAEAYKLLSPHSDLLFNWSNHYSIRNPAGACNAIAILVDRLCNVAIKFWTSLCPSSVPFRVLRPNSFLSCLSIIMLFFVVIGARV</sequence>
<gene>
    <name evidence="3" type="ORF">SISNIDRAFT_131296</name>
</gene>
<protein>
    <submittedName>
        <fullName evidence="3">Uncharacterized protein</fullName>
    </submittedName>
</protein>
<feature type="transmembrane region" description="Helical" evidence="1">
    <location>
        <begin position="264"/>
        <end position="281"/>
    </location>
</feature>
<organism evidence="3 4">
    <name type="scientific">Sistotremastrum niveocremeum HHB9708</name>
    <dbReference type="NCBI Taxonomy" id="1314777"/>
    <lineage>
        <taxon>Eukaryota</taxon>
        <taxon>Fungi</taxon>
        <taxon>Dikarya</taxon>
        <taxon>Basidiomycota</taxon>
        <taxon>Agaricomycotina</taxon>
        <taxon>Agaricomycetes</taxon>
        <taxon>Sistotremastrales</taxon>
        <taxon>Sistotremastraceae</taxon>
        <taxon>Sertulicium</taxon>
        <taxon>Sertulicium niveocremeum</taxon>
    </lineage>
</organism>
<name>A0A164T3F2_9AGAM</name>
<keyword evidence="2" id="KW-0732">Signal</keyword>
<proteinExistence type="predicted"/>
<keyword evidence="1" id="KW-0472">Membrane</keyword>
<accession>A0A164T3F2</accession>
<evidence type="ECO:0000256" key="1">
    <source>
        <dbReference type="SAM" id="Phobius"/>
    </source>
</evidence>